<keyword evidence="2" id="KW-1185">Reference proteome</keyword>
<name>A0ABW5J321_9BACT</name>
<gene>
    <name evidence="1" type="ORF">ACFSR2_05805</name>
</gene>
<evidence type="ECO:0000313" key="2">
    <source>
        <dbReference type="Proteomes" id="UP001597510"/>
    </source>
</evidence>
<protein>
    <submittedName>
        <fullName evidence="1">Uncharacterized protein</fullName>
    </submittedName>
</protein>
<comment type="caution">
    <text evidence="1">The sequence shown here is derived from an EMBL/GenBank/DDBJ whole genome shotgun (WGS) entry which is preliminary data.</text>
</comment>
<organism evidence="1 2">
    <name type="scientific">Emticicia soli</name>
    <dbReference type="NCBI Taxonomy" id="2027878"/>
    <lineage>
        <taxon>Bacteria</taxon>
        <taxon>Pseudomonadati</taxon>
        <taxon>Bacteroidota</taxon>
        <taxon>Cytophagia</taxon>
        <taxon>Cytophagales</taxon>
        <taxon>Leadbetterellaceae</taxon>
        <taxon>Emticicia</taxon>
    </lineage>
</organism>
<dbReference type="EMBL" id="JBHULC010000005">
    <property type="protein sequence ID" value="MFD2520387.1"/>
    <property type="molecule type" value="Genomic_DNA"/>
</dbReference>
<dbReference type="Proteomes" id="UP001597510">
    <property type="component" value="Unassembled WGS sequence"/>
</dbReference>
<sequence>MSAEQKEYFHSGYLSQLDPDFGYGYEEPLTWESLSLQAKVYPELANQTLWLIEKRLGYIPRLSTTILYEPTLRIHYHDYLFGKISLEQLHDRTDKLLKLMREWDFKYESKLFDLPNTYKHYSEYYLPYMHAARTRIAQCLGYQPDAAYSLAAELWLAYEMAKKEIQFSDKCLTPYDYRAITSIRYREILLEAGETAANEAPLLGLSFLIESGLFAEK</sequence>
<dbReference type="RefSeq" id="WP_340239025.1">
    <property type="nucleotide sequence ID" value="NZ_JBBEWC010000011.1"/>
</dbReference>
<evidence type="ECO:0000313" key="1">
    <source>
        <dbReference type="EMBL" id="MFD2520387.1"/>
    </source>
</evidence>
<accession>A0ABW5J321</accession>
<reference evidence="2" key="1">
    <citation type="journal article" date="2019" name="Int. J. Syst. Evol. Microbiol.">
        <title>The Global Catalogue of Microorganisms (GCM) 10K type strain sequencing project: providing services to taxonomists for standard genome sequencing and annotation.</title>
        <authorList>
            <consortium name="The Broad Institute Genomics Platform"/>
            <consortium name="The Broad Institute Genome Sequencing Center for Infectious Disease"/>
            <person name="Wu L."/>
            <person name="Ma J."/>
        </authorList>
    </citation>
    <scope>NUCLEOTIDE SEQUENCE [LARGE SCALE GENOMIC DNA]</scope>
    <source>
        <strain evidence="2">KCTC 52344</strain>
    </source>
</reference>
<proteinExistence type="predicted"/>